<dbReference type="SUPFAM" id="SSF52047">
    <property type="entry name" value="RNI-like"/>
    <property type="match status" value="1"/>
</dbReference>
<protein>
    <recommendedName>
        <fullName evidence="3">F-box domain-containing protein</fullName>
    </recommendedName>
</protein>
<reference evidence="1" key="1">
    <citation type="submission" date="2022-11" db="EMBL/GenBank/DDBJ databases">
        <title>Genome Sequence of Cubamyces cubensis.</title>
        <authorList>
            <person name="Buettner E."/>
        </authorList>
    </citation>
    <scope>NUCLEOTIDE SEQUENCE</scope>
    <source>
        <strain evidence="1">MPL-01</strain>
    </source>
</reference>
<dbReference type="Proteomes" id="UP001215151">
    <property type="component" value="Unassembled WGS sequence"/>
</dbReference>
<dbReference type="EMBL" id="JAPEVG010000015">
    <property type="protein sequence ID" value="KAJ8496395.1"/>
    <property type="molecule type" value="Genomic_DNA"/>
</dbReference>
<organism evidence="1 2">
    <name type="scientific">Trametes cubensis</name>
    <dbReference type="NCBI Taxonomy" id="1111947"/>
    <lineage>
        <taxon>Eukaryota</taxon>
        <taxon>Fungi</taxon>
        <taxon>Dikarya</taxon>
        <taxon>Basidiomycota</taxon>
        <taxon>Agaricomycotina</taxon>
        <taxon>Agaricomycetes</taxon>
        <taxon>Polyporales</taxon>
        <taxon>Polyporaceae</taxon>
        <taxon>Trametes</taxon>
    </lineage>
</organism>
<dbReference type="AlphaFoldDB" id="A0AAD7U2S7"/>
<evidence type="ECO:0000313" key="2">
    <source>
        <dbReference type="Proteomes" id="UP001215151"/>
    </source>
</evidence>
<proteinExistence type="predicted"/>
<dbReference type="InterPro" id="IPR032675">
    <property type="entry name" value="LRR_dom_sf"/>
</dbReference>
<name>A0AAD7U2S7_9APHY</name>
<gene>
    <name evidence="1" type="ORF">ONZ51_g1162</name>
</gene>
<accession>A0AAD7U2S7</accession>
<sequence length="424" mass="48206">MPSLRTITADDSAPTGGPGIPWDGIATLLSPHQLREFDLRLTPNRDASIPLDFAIAPLTTFSLSLWDHDNHSSAQAGVASLVKYIINVVAPSLEHISIPLDVALLAEMAASSWPHLRKLELKGDLDTNFVPAIIDVLSQMPHLRHLTILRAQRNDSPRHALWSNAYYTKGFPCPQLETLCLSHMDPADEFYRHLPPTLKQLSLRCWPRHYLHQRGYDQRALTRPEWQSQLCTASEIRGVLHQCGLDTLESLEIEYAEDDREGLLLRSIPVLFPRLRTLTICRYRRPGSPSINAADIAQALCRLHTLRVLRLHADLVDAPHPEADFMLGSSHLTFSIYEETLREFARDLARNLGPDLRYICLLFRRRWANLWLPFRITRDLEGSISEVRRDVDLISVSGYSLWDDASPSIDTQVPLPDELDLFEF</sequence>
<keyword evidence="2" id="KW-1185">Reference proteome</keyword>
<comment type="caution">
    <text evidence="1">The sequence shown here is derived from an EMBL/GenBank/DDBJ whole genome shotgun (WGS) entry which is preliminary data.</text>
</comment>
<dbReference type="Gene3D" id="3.80.10.10">
    <property type="entry name" value="Ribonuclease Inhibitor"/>
    <property type="match status" value="1"/>
</dbReference>
<evidence type="ECO:0008006" key="3">
    <source>
        <dbReference type="Google" id="ProtNLM"/>
    </source>
</evidence>
<evidence type="ECO:0000313" key="1">
    <source>
        <dbReference type="EMBL" id="KAJ8496395.1"/>
    </source>
</evidence>